<proteinExistence type="predicted"/>
<dbReference type="Proteomes" id="UP000830375">
    <property type="component" value="Unassembled WGS sequence"/>
</dbReference>
<evidence type="ECO:0000313" key="1">
    <source>
        <dbReference type="EMBL" id="KAI2645920.1"/>
    </source>
</evidence>
<dbReference type="EMBL" id="JACTAM010002123">
    <property type="protein sequence ID" value="KAI2645920.1"/>
    <property type="molecule type" value="Genomic_DNA"/>
</dbReference>
<reference evidence="1 2" key="1">
    <citation type="submission" date="2022-01" db="EMBL/GenBank/DDBJ databases">
        <title>A high-quality chromosome-level genome assembly of rohu carp, Labeo rohita.</title>
        <authorList>
            <person name="Arick M.A. II"/>
            <person name="Hsu C.-Y."/>
            <person name="Magbanua Z."/>
            <person name="Pechanova O."/>
            <person name="Grover C."/>
            <person name="Miller E."/>
            <person name="Thrash A."/>
            <person name="Ezzel L."/>
            <person name="Alam S."/>
            <person name="Benzie J."/>
            <person name="Hamilton M."/>
            <person name="Karsi A."/>
            <person name="Lawrence M.L."/>
            <person name="Peterson D.G."/>
        </authorList>
    </citation>
    <scope>NUCLEOTIDE SEQUENCE [LARGE SCALE GENOMIC DNA]</scope>
    <source>
        <strain evidence="2">BAU-BD-2019</strain>
        <tissue evidence="1">Blood</tissue>
    </source>
</reference>
<keyword evidence="2" id="KW-1185">Reference proteome</keyword>
<comment type="caution">
    <text evidence="1">The sequence shown here is derived from an EMBL/GenBank/DDBJ whole genome shotgun (WGS) entry which is preliminary data.</text>
</comment>
<gene>
    <name evidence="1" type="ORF">H4Q32_025268</name>
</gene>
<name>A0ABQ8L5E3_LABRO</name>
<accession>A0ABQ8L5E3</accession>
<organism evidence="1 2">
    <name type="scientific">Labeo rohita</name>
    <name type="common">Indian major carp</name>
    <name type="synonym">Cyprinus rohita</name>
    <dbReference type="NCBI Taxonomy" id="84645"/>
    <lineage>
        <taxon>Eukaryota</taxon>
        <taxon>Metazoa</taxon>
        <taxon>Chordata</taxon>
        <taxon>Craniata</taxon>
        <taxon>Vertebrata</taxon>
        <taxon>Euteleostomi</taxon>
        <taxon>Actinopterygii</taxon>
        <taxon>Neopterygii</taxon>
        <taxon>Teleostei</taxon>
        <taxon>Ostariophysi</taxon>
        <taxon>Cypriniformes</taxon>
        <taxon>Cyprinidae</taxon>
        <taxon>Labeoninae</taxon>
        <taxon>Labeonini</taxon>
        <taxon>Labeo</taxon>
    </lineage>
</organism>
<evidence type="ECO:0000313" key="2">
    <source>
        <dbReference type="Proteomes" id="UP000830375"/>
    </source>
</evidence>
<protein>
    <submittedName>
        <fullName evidence="1">Uncharacterized protein</fullName>
    </submittedName>
</protein>
<sequence>MTYEFLFIYVDGQQFPAKPLQPNYATGSAVREFYQLALASGKHLKNQALSIDREEFLHRYTLYAFNLSPDEECGQHVSLIKSGNIRLEARFRQPLPHTVNFILYSTFESLVEVSNRRQVLVDYY</sequence>